<evidence type="ECO:0000313" key="1">
    <source>
        <dbReference type="EMBL" id="KOO46537.1"/>
    </source>
</evidence>
<dbReference type="PATRIC" id="fig|284581.3.peg.2519"/>
<reference evidence="2" key="1">
    <citation type="submission" date="2015-08" db="EMBL/GenBank/DDBJ databases">
        <title>Fjat-14210 dsm16467.</title>
        <authorList>
            <person name="Liu B."/>
            <person name="Wang J."/>
            <person name="Zhu Y."/>
            <person name="Liu G."/>
            <person name="Chen Q."/>
            <person name="Chen Z."/>
            <person name="Lan J."/>
            <person name="Che J."/>
            <person name="Ge C."/>
            <person name="Shi H."/>
            <person name="Pan Z."/>
            <person name="Liu X."/>
        </authorList>
    </citation>
    <scope>NUCLEOTIDE SEQUENCE [LARGE SCALE GENOMIC DNA]</scope>
    <source>
        <strain evidence="2">DSM 16467</strain>
    </source>
</reference>
<protein>
    <submittedName>
        <fullName evidence="1">Uncharacterized protein</fullName>
    </submittedName>
</protein>
<dbReference type="Proteomes" id="UP000037558">
    <property type="component" value="Unassembled WGS sequence"/>
</dbReference>
<dbReference type="RefSeq" id="WP_053401631.1">
    <property type="nucleotide sequence ID" value="NZ_JAUKEN010000001.1"/>
</dbReference>
<proteinExistence type="predicted"/>
<dbReference type="EMBL" id="LILC01000013">
    <property type="protein sequence ID" value="KOO46537.1"/>
    <property type="molecule type" value="Genomic_DNA"/>
</dbReference>
<organism evidence="1 2">
    <name type="scientific">Priestia koreensis</name>
    <dbReference type="NCBI Taxonomy" id="284581"/>
    <lineage>
        <taxon>Bacteria</taxon>
        <taxon>Bacillati</taxon>
        <taxon>Bacillota</taxon>
        <taxon>Bacilli</taxon>
        <taxon>Bacillales</taxon>
        <taxon>Bacillaceae</taxon>
        <taxon>Priestia</taxon>
    </lineage>
</organism>
<dbReference type="OrthoDB" id="9772090at2"/>
<dbReference type="STRING" id="284581.AMD01_12000"/>
<name>A0A0M0L6Q5_9BACI</name>
<keyword evidence="2" id="KW-1185">Reference proteome</keyword>
<evidence type="ECO:0000313" key="2">
    <source>
        <dbReference type="Proteomes" id="UP000037558"/>
    </source>
</evidence>
<sequence length="83" mass="10238">MNFIEFLKNRHLIIENARKLKDISAIQYNNRLESMMKKKIYNGEHQLSEQIEEKINAIYANKSNEYERTLKYYIEYKQYLEQQ</sequence>
<accession>A0A0M0L6Q5</accession>
<comment type="caution">
    <text evidence="1">The sequence shown here is derived from an EMBL/GenBank/DDBJ whole genome shotgun (WGS) entry which is preliminary data.</text>
</comment>
<gene>
    <name evidence="1" type="ORF">AMD01_12000</name>
</gene>
<dbReference type="AlphaFoldDB" id="A0A0M0L6Q5"/>